<accession>A0A1W0E7M4</accession>
<keyword evidence="2" id="KW-1185">Reference proteome</keyword>
<gene>
    <name evidence="1" type="ORF">EHP00_589</name>
</gene>
<dbReference type="AlphaFoldDB" id="A0A1W0E7M4"/>
<name>A0A1W0E7M4_9MICR</name>
<dbReference type="VEuPathDB" id="MicrosporidiaDB:EHP00_589"/>
<organism evidence="1 2">
    <name type="scientific">Ecytonucleospora hepatopenaei</name>
    <dbReference type="NCBI Taxonomy" id="646526"/>
    <lineage>
        <taxon>Eukaryota</taxon>
        <taxon>Fungi</taxon>
        <taxon>Fungi incertae sedis</taxon>
        <taxon>Microsporidia</taxon>
        <taxon>Enterocytozoonidae</taxon>
        <taxon>Ecytonucleospora</taxon>
    </lineage>
</organism>
<comment type="caution">
    <text evidence="1">The sequence shown here is derived from an EMBL/GenBank/DDBJ whole genome shotgun (WGS) entry which is preliminary data.</text>
</comment>
<sequence length="212" mass="25586">MLKKRLKYLQNIKEKRTNLEWIKEIVKTCLFYGDVAQARLFLRHNEFTNKEIDYLNLYIDCYEYLSCFTKDSASKNMKNKLKKTKYNITKKNKNTESDTFISDLLKNDVIFESYEVFILFTGLFHAFKRKEFFKEINNLNKETDNLEVFHYRALYSITQKVKWMERIIRNDGNVTLEEYKKYAKAKGIKRSDVLRIFKATNATWAYLLLCKF</sequence>
<evidence type="ECO:0000313" key="2">
    <source>
        <dbReference type="Proteomes" id="UP000192758"/>
    </source>
</evidence>
<dbReference type="EMBL" id="MNPJ01000012">
    <property type="protein sequence ID" value="OQS55267.1"/>
    <property type="molecule type" value="Genomic_DNA"/>
</dbReference>
<dbReference type="Proteomes" id="UP000192758">
    <property type="component" value="Unassembled WGS sequence"/>
</dbReference>
<reference evidence="1 2" key="1">
    <citation type="journal article" date="2017" name="Environ. Microbiol.">
        <title>Decay of the glycolytic pathway and adaptation to intranuclear parasitism within Enterocytozoonidae microsporidia.</title>
        <authorList>
            <person name="Wiredu Boakye D."/>
            <person name="Jaroenlak P."/>
            <person name="Prachumwat A."/>
            <person name="Williams T.A."/>
            <person name="Bateman K.S."/>
            <person name="Itsathitphaisarn O."/>
            <person name="Sritunyalucksana K."/>
            <person name="Paszkiewicz K.H."/>
            <person name="Moore K.A."/>
            <person name="Stentiford G.D."/>
            <person name="Williams B.A."/>
        </authorList>
    </citation>
    <scope>NUCLEOTIDE SEQUENCE [LARGE SCALE GENOMIC DNA]</scope>
    <source>
        <strain evidence="1 2">TH1</strain>
    </source>
</reference>
<proteinExistence type="predicted"/>
<dbReference type="OrthoDB" id="10612921at2759"/>
<evidence type="ECO:0000313" key="1">
    <source>
        <dbReference type="EMBL" id="OQS55267.1"/>
    </source>
</evidence>
<protein>
    <submittedName>
        <fullName evidence="1">Uncharacterized protein</fullName>
    </submittedName>
</protein>